<organism evidence="1 2">
    <name type="scientific">Caballeronia calidae</name>
    <dbReference type="NCBI Taxonomy" id="1777139"/>
    <lineage>
        <taxon>Bacteria</taxon>
        <taxon>Pseudomonadati</taxon>
        <taxon>Pseudomonadota</taxon>
        <taxon>Betaproteobacteria</taxon>
        <taxon>Burkholderiales</taxon>
        <taxon>Burkholderiaceae</taxon>
        <taxon>Caballeronia</taxon>
    </lineage>
</organism>
<accession>A0A157ZIM5</accession>
<protein>
    <submittedName>
        <fullName evidence="1">Uncharacterized protein</fullName>
    </submittedName>
</protein>
<dbReference type="AlphaFoldDB" id="A0A157ZIM5"/>
<gene>
    <name evidence="1" type="ORF">AWB78_00604</name>
</gene>
<keyword evidence="2" id="KW-1185">Reference proteome</keyword>
<dbReference type="EMBL" id="FCOX02000002">
    <property type="protein sequence ID" value="SAK45353.1"/>
    <property type="molecule type" value="Genomic_DNA"/>
</dbReference>
<dbReference type="Proteomes" id="UP000071859">
    <property type="component" value="Unassembled WGS sequence"/>
</dbReference>
<evidence type="ECO:0000313" key="1">
    <source>
        <dbReference type="EMBL" id="SAK45353.1"/>
    </source>
</evidence>
<reference evidence="1" key="1">
    <citation type="submission" date="2016-01" db="EMBL/GenBank/DDBJ databases">
        <authorList>
            <person name="Peeters C."/>
        </authorList>
    </citation>
    <scope>NUCLEOTIDE SEQUENCE</scope>
    <source>
        <strain evidence="1">LMG 29321</strain>
    </source>
</reference>
<sequence>MTIEVVITVALYGPKWMPADIPMTMHEHVQNAVDCYDAA</sequence>
<proteinExistence type="predicted"/>
<name>A0A157ZIM5_9BURK</name>
<evidence type="ECO:0000313" key="2">
    <source>
        <dbReference type="Proteomes" id="UP000071859"/>
    </source>
</evidence>
<comment type="caution">
    <text evidence="1">The sequence shown here is derived from an EMBL/GenBank/DDBJ whole genome shotgun (WGS) entry which is preliminary data.</text>
</comment>